<dbReference type="Gene3D" id="3.10.20.30">
    <property type="match status" value="1"/>
</dbReference>
<sequence>MDRLTLNVFRFTAGIDYLPYYQKLSFCFQDSHCLEDVLQYIQKEIRGFEYEQDRLALRLNGIVIFENLPVMDLVQRFGNEWVIEPVSIYYAKKDLILDKKAIWKRYETFFQDADFLTKSDKEAFEEYMMINFITPMDNEQYYGDGFFLYIKWLLSRYPQKSEELLEILKDKKGGIMNFVSVAEFAYPKAEKIDQEIWDMIRERFELYN</sequence>
<reference evidence="2" key="1">
    <citation type="journal article" date="2020" name="J. ISSAAS">
        <title>Lactobacilli and other gastrointestinal microbiota of Peromyscus leucopus, reservoir host for agents of Lyme disease and other zoonoses in North America.</title>
        <authorList>
            <person name="Milovic A."/>
            <person name="Bassam K."/>
            <person name="Shao H."/>
            <person name="Chatzistamou I."/>
            <person name="Tufts D.M."/>
            <person name="Diuk-Wasser M."/>
            <person name="Barbour A.G."/>
        </authorList>
    </citation>
    <scope>NUCLEOTIDE SEQUENCE</scope>
    <source>
        <strain evidence="2">LL4</strain>
    </source>
</reference>
<dbReference type="Gene3D" id="1.10.1060.20">
    <property type="match status" value="1"/>
</dbReference>
<proteinExistence type="predicted"/>
<dbReference type="AlphaFoldDB" id="A0A650EL41"/>
<dbReference type="InterPro" id="IPR041543">
    <property type="entry name" value="DUF5644"/>
</dbReference>
<accession>A0A650EL41</accession>
<dbReference type="InterPro" id="IPR012675">
    <property type="entry name" value="Beta-grasp_dom_sf"/>
</dbReference>
<evidence type="ECO:0000313" key="2">
    <source>
        <dbReference type="EMBL" id="QGT50449.1"/>
    </source>
</evidence>
<protein>
    <recommendedName>
        <fullName evidence="1">DUF5644 domain-containing protein</fullName>
    </recommendedName>
</protein>
<evidence type="ECO:0000259" key="1">
    <source>
        <dbReference type="Pfam" id="PF18712"/>
    </source>
</evidence>
<name>A0A650EL41_9HELI</name>
<dbReference type="Pfam" id="PF18712">
    <property type="entry name" value="DUF5644"/>
    <property type="match status" value="1"/>
</dbReference>
<gene>
    <name evidence="2" type="ORF">Helico5904_1210</name>
</gene>
<feature type="domain" description="DUF5644" evidence="1">
    <location>
        <begin position="100"/>
        <end position="202"/>
    </location>
</feature>
<organism evidence="2">
    <name type="scientific">uncultured Helicobacter sp</name>
    <dbReference type="NCBI Taxonomy" id="175537"/>
    <lineage>
        <taxon>Bacteria</taxon>
        <taxon>Pseudomonadati</taxon>
        <taxon>Campylobacterota</taxon>
        <taxon>Epsilonproteobacteria</taxon>
        <taxon>Campylobacterales</taxon>
        <taxon>Helicobacteraceae</taxon>
        <taxon>Helicobacter</taxon>
        <taxon>environmental samples</taxon>
    </lineage>
</organism>
<dbReference type="EMBL" id="MN577569">
    <property type="protein sequence ID" value="QGT50449.1"/>
    <property type="molecule type" value="Genomic_DNA"/>
</dbReference>